<dbReference type="EMBL" id="LT963409">
    <property type="protein sequence ID" value="SOS41126.1"/>
    <property type="molecule type" value="Genomic_DNA"/>
</dbReference>
<evidence type="ECO:0000313" key="1">
    <source>
        <dbReference type="EMBL" id="SOS41126.1"/>
    </source>
</evidence>
<sequence>MISSRAALLIGSLLQAEKLPFEVMAERLSPERYQLKQFHGSDLQQLLDKFTQPGQAPDKAEVGQLIKGFAQSVADQLEHFQLMHDATPTKTGPHANEDRATLAVSQTAVGEYAGRAKPPAKATPFCTRPVAETRLLTALSPSVAMSSGRPAIRLPALSAAPE</sequence>
<accession>A0A2K4WZ08</accession>
<dbReference type="AlphaFoldDB" id="A0A2K4WZ08"/>
<name>A0A2K4WZ08_PSESX</name>
<evidence type="ECO:0000313" key="2">
    <source>
        <dbReference type="Proteomes" id="UP000238095"/>
    </source>
</evidence>
<proteinExistence type="predicted"/>
<gene>
    <name evidence="1" type="primary">hopM1</name>
    <name evidence="1" type="ORF">CFBP3840_04102</name>
</gene>
<protein>
    <submittedName>
        <fullName evidence="1">Effector protein HopM1</fullName>
    </submittedName>
</protein>
<dbReference type="Proteomes" id="UP000238095">
    <property type="component" value="Chromosome 1"/>
</dbReference>
<reference evidence="1 2" key="1">
    <citation type="submission" date="2017-11" db="EMBL/GenBank/DDBJ databases">
        <authorList>
            <person name="Han C.G."/>
        </authorList>
    </citation>
    <scope>NUCLEOTIDE SEQUENCE [LARGE SCALE GENOMIC DNA]</scope>
    <source>
        <strain evidence="1">CFBP3840</strain>
    </source>
</reference>
<organism evidence="1 2">
    <name type="scientific">Pseudomonas syringae</name>
    <dbReference type="NCBI Taxonomy" id="317"/>
    <lineage>
        <taxon>Bacteria</taxon>
        <taxon>Pseudomonadati</taxon>
        <taxon>Pseudomonadota</taxon>
        <taxon>Gammaproteobacteria</taxon>
        <taxon>Pseudomonadales</taxon>
        <taxon>Pseudomonadaceae</taxon>
        <taxon>Pseudomonas</taxon>
    </lineage>
</organism>